<dbReference type="InterPro" id="IPR040763">
    <property type="entry name" value="RNR_alpha_hel"/>
</dbReference>
<feature type="non-terminal residue" evidence="2">
    <location>
        <position position="92"/>
    </location>
</feature>
<sequence>MSKFVYYRTYSRWDDDKKRRETWDETVQRCVNFLKKISKNKLKKSDYELIHQYILEMKVMPSMRLLWTAGKPAEINNVAIYNCSTVPIDGLH</sequence>
<dbReference type="Pfam" id="PF17975">
    <property type="entry name" value="RNR_Alpha"/>
    <property type="match status" value="1"/>
</dbReference>
<name>A0A382MGZ1_9ZZZZ</name>
<dbReference type="SUPFAM" id="SSF51998">
    <property type="entry name" value="PFL-like glycyl radical enzymes"/>
    <property type="match status" value="1"/>
</dbReference>
<dbReference type="EMBL" id="UINC01093162">
    <property type="protein sequence ID" value="SVC47355.1"/>
    <property type="molecule type" value="Genomic_DNA"/>
</dbReference>
<evidence type="ECO:0000259" key="1">
    <source>
        <dbReference type="Pfam" id="PF17975"/>
    </source>
</evidence>
<proteinExistence type="predicted"/>
<organism evidence="2">
    <name type="scientific">marine metagenome</name>
    <dbReference type="NCBI Taxonomy" id="408172"/>
    <lineage>
        <taxon>unclassified sequences</taxon>
        <taxon>metagenomes</taxon>
        <taxon>ecological metagenomes</taxon>
    </lineage>
</organism>
<protein>
    <recommendedName>
        <fullName evidence="1">Ribonucleotide reductase alpha-helical domain-containing protein</fullName>
    </recommendedName>
</protein>
<accession>A0A382MGZ1</accession>
<dbReference type="Gene3D" id="3.20.70.20">
    <property type="match status" value="1"/>
</dbReference>
<dbReference type="AlphaFoldDB" id="A0A382MGZ1"/>
<reference evidence="2" key="1">
    <citation type="submission" date="2018-05" db="EMBL/GenBank/DDBJ databases">
        <authorList>
            <person name="Lanie J.A."/>
            <person name="Ng W.-L."/>
            <person name="Kazmierczak K.M."/>
            <person name="Andrzejewski T.M."/>
            <person name="Davidsen T.M."/>
            <person name="Wayne K.J."/>
            <person name="Tettelin H."/>
            <person name="Glass J.I."/>
            <person name="Rusch D."/>
            <person name="Podicherti R."/>
            <person name="Tsui H.-C.T."/>
            <person name="Winkler M.E."/>
        </authorList>
    </citation>
    <scope>NUCLEOTIDE SEQUENCE</scope>
</reference>
<evidence type="ECO:0000313" key="2">
    <source>
        <dbReference type="EMBL" id="SVC47355.1"/>
    </source>
</evidence>
<feature type="domain" description="Ribonucleotide reductase alpha-helical" evidence="1">
    <location>
        <begin position="2"/>
        <end position="70"/>
    </location>
</feature>
<gene>
    <name evidence="2" type="ORF">METZ01_LOCUS300209</name>
</gene>